<proteinExistence type="predicted"/>
<feature type="transmembrane region" description="Helical" evidence="1">
    <location>
        <begin position="16"/>
        <end position="39"/>
    </location>
</feature>
<evidence type="ECO:0000256" key="1">
    <source>
        <dbReference type="SAM" id="Phobius"/>
    </source>
</evidence>
<evidence type="ECO:0000313" key="3">
    <source>
        <dbReference type="Proteomes" id="UP000799302"/>
    </source>
</evidence>
<dbReference type="AlphaFoldDB" id="A0A6A6U4I3"/>
<organism evidence="2 3">
    <name type="scientific">Microthyrium microscopicum</name>
    <dbReference type="NCBI Taxonomy" id="703497"/>
    <lineage>
        <taxon>Eukaryota</taxon>
        <taxon>Fungi</taxon>
        <taxon>Dikarya</taxon>
        <taxon>Ascomycota</taxon>
        <taxon>Pezizomycotina</taxon>
        <taxon>Dothideomycetes</taxon>
        <taxon>Dothideomycetes incertae sedis</taxon>
        <taxon>Microthyriales</taxon>
        <taxon>Microthyriaceae</taxon>
        <taxon>Microthyrium</taxon>
    </lineage>
</organism>
<keyword evidence="1" id="KW-0812">Transmembrane</keyword>
<name>A0A6A6U4I3_9PEZI</name>
<dbReference type="Proteomes" id="UP000799302">
    <property type="component" value="Unassembled WGS sequence"/>
</dbReference>
<keyword evidence="1" id="KW-0472">Membrane</keyword>
<dbReference type="EMBL" id="MU004238">
    <property type="protein sequence ID" value="KAF2666810.1"/>
    <property type="molecule type" value="Genomic_DNA"/>
</dbReference>
<keyword evidence="1" id="KW-1133">Transmembrane helix</keyword>
<gene>
    <name evidence="2" type="ORF">BT63DRAFT_481283</name>
</gene>
<keyword evidence="3" id="KW-1185">Reference proteome</keyword>
<protein>
    <submittedName>
        <fullName evidence="2">Uncharacterized protein</fullName>
    </submittedName>
</protein>
<evidence type="ECO:0000313" key="2">
    <source>
        <dbReference type="EMBL" id="KAF2666810.1"/>
    </source>
</evidence>
<dbReference type="PROSITE" id="PS51257">
    <property type="entry name" value="PROKAR_LIPOPROTEIN"/>
    <property type="match status" value="1"/>
</dbReference>
<sequence>MARTPAVKLLHHTNPVASIFLTFAACASIYTYTVTMGGLEQTSNAFERFEARRKHNVENLSATGQLLMQKEHNNS</sequence>
<accession>A0A6A6U4I3</accession>
<reference evidence="2" key="1">
    <citation type="journal article" date="2020" name="Stud. Mycol.">
        <title>101 Dothideomycetes genomes: a test case for predicting lifestyles and emergence of pathogens.</title>
        <authorList>
            <person name="Haridas S."/>
            <person name="Albert R."/>
            <person name="Binder M."/>
            <person name="Bloem J."/>
            <person name="Labutti K."/>
            <person name="Salamov A."/>
            <person name="Andreopoulos B."/>
            <person name="Baker S."/>
            <person name="Barry K."/>
            <person name="Bills G."/>
            <person name="Bluhm B."/>
            <person name="Cannon C."/>
            <person name="Castanera R."/>
            <person name="Culley D."/>
            <person name="Daum C."/>
            <person name="Ezra D."/>
            <person name="Gonzalez J."/>
            <person name="Henrissat B."/>
            <person name="Kuo A."/>
            <person name="Liang C."/>
            <person name="Lipzen A."/>
            <person name="Lutzoni F."/>
            <person name="Magnuson J."/>
            <person name="Mondo S."/>
            <person name="Nolan M."/>
            <person name="Ohm R."/>
            <person name="Pangilinan J."/>
            <person name="Park H.-J."/>
            <person name="Ramirez L."/>
            <person name="Alfaro M."/>
            <person name="Sun H."/>
            <person name="Tritt A."/>
            <person name="Yoshinaga Y."/>
            <person name="Zwiers L.-H."/>
            <person name="Turgeon B."/>
            <person name="Goodwin S."/>
            <person name="Spatafora J."/>
            <person name="Crous P."/>
            <person name="Grigoriev I."/>
        </authorList>
    </citation>
    <scope>NUCLEOTIDE SEQUENCE</scope>
    <source>
        <strain evidence="2">CBS 115976</strain>
    </source>
</reference>